<evidence type="ECO:0000256" key="4">
    <source>
        <dbReference type="ARBA" id="ARBA00022692"/>
    </source>
</evidence>
<keyword evidence="4 9" id="KW-0812">Transmembrane</keyword>
<dbReference type="AlphaFoldDB" id="A0A922I6G1"/>
<dbReference type="Proteomes" id="UP000790347">
    <property type="component" value="Unassembled WGS sequence"/>
</dbReference>
<dbReference type="PROSITE" id="PS00086">
    <property type="entry name" value="CYTOCHROME_P450"/>
    <property type="match status" value="1"/>
</dbReference>
<feature type="transmembrane region" description="Helical" evidence="9">
    <location>
        <begin position="340"/>
        <end position="361"/>
    </location>
</feature>
<comment type="subcellular location">
    <subcellularLocation>
        <location evidence="1">Membrane</location>
        <topology evidence="1">Multi-pass membrane protein</topology>
    </subcellularLocation>
</comment>
<reference evidence="10" key="1">
    <citation type="submission" date="2013-05" db="EMBL/GenBank/DDBJ databases">
        <authorList>
            <person name="Yim A.K.Y."/>
            <person name="Chan T.F."/>
            <person name="Ji K.M."/>
            <person name="Liu X.Y."/>
            <person name="Zhou J.W."/>
            <person name="Li R.Q."/>
            <person name="Yang K.Y."/>
            <person name="Li J."/>
            <person name="Li M."/>
            <person name="Law P.T.W."/>
            <person name="Wu Y.L."/>
            <person name="Cai Z.L."/>
            <person name="Qin H."/>
            <person name="Bao Y."/>
            <person name="Leung R.K.K."/>
            <person name="Ng P.K.S."/>
            <person name="Zou J."/>
            <person name="Zhong X.J."/>
            <person name="Ran P.X."/>
            <person name="Zhong N.S."/>
            <person name="Liu Z.G."/>
            <person name="Tsui S.K.W."/>
        </authorList>
    </citation>
    <scope>NUCLEOTIDE SEQUENCE</scope>
    <source>
        <strain evidence="10">Derf</strain>
        <tissue evidence="10">Whole organism</tissue>
    </source>
</reference>
<dbReference type="InterPro" id="IPR002401">
    <property type="entry name" value="Cyt_P450_E_grp-I"/>
</dbReference>
<feature type="transmembrane region" description="Helical" evidence="9">
    <location>
        <begin position="431"/>
        <end position="455"/>
    </location>
</feature>
<feature type="binding site" description="axial binding residue" evidence="8">
    <location>
        <position position="982"/>
    </location>
    <ligand>
        <name>heme</name>
        <dbReference type="ChEBI" id="CHEBI:30413"/>
    </ligand>
    <ligandPart>
        <name>Fe</name>
        <dbReference type="ChEBI" id="CHEBI:18248"/>
    </ligandPart>
</feature>
<evidence type="ECO:0000256" key="3">
    <source>
        <dbReference type="ARBA" id="ARBA00010617"/>
    </source>
</evidence>
<evidence type="ECO:0000256" key="1">
    <source>
        <dbReference type="ARBA" id="ARBA00004141"/>
    </source>
</evidence>
<keyword evidence="8" id="KW-0479">Metal-binding</keyword>
<name>A0A922I6G1_DERFA</name>
<dbReference type="GO" id="GO:0004497">
    <property type="term" value="F:monooxygenase activity"/>
    <property type="evidence" value="ECO:0007669"/>
    <property type="project" value="UniProtKB-KW"/>
</dbReference>
<feature type="transmembrane region" description="Helical" evidence="9">
    <location>
        <begin position="267"/>
        <end position="283"/>
    </location>
</feature>
<comment type="cofactor">
    <cofactor evidence="8">
        <name>heme</name>
        <dbReference type="ChEBI" id="CHEBI:30413"/>
    </cofactor>
</comment>
<dbReference type="GO" id="GO:0015137">
    <property type="term" value="F:citrate transmembrane transporter activity"/>
    <property type="evidence" value="ECO:0007669"/>
    <property type="project" value="TreeGrafter"/>
</dbReference>
<gene>
    <name evidence="10" type="ORF">DERF_005238</name>
</gene>
<dbReference type="GO" id="GO:0015141">
    <property type="term" value="F:succinate transmembrane transporter activity"/>
    <property type="evidence" value="ECO:0007669"/>
    <property type="project" value="TreeGrafter"/>
</dbReference>
<keyword evidence="6" id="KW-0503">Monooxygenase</keyword>
<evidence type="ECO:0000313" key="10">
    <source>
        <dbReference type="EMBL" id="KAH9521595.1"/>
    </source>
</evidence>
<dbReference type="Pfam" id="PF00939">
    <property type="entry name" value="Na_sulph_symp"/>
    <property type="match status" value="2"/>
</dbReference>
<dbReference type="PANTHER" id="PTHR10283:SF82">
    <property type="entry name" value="SOLUTE CARRIER FAMILY 13 MEMBER 2"/>
    <property type="match status" value="1"/>
</dbReference>
<feature type="transmembrane region" description="Helical" evidence="9">
    <location>
        <begin position="518"/>
        <end position="542"/>
    </location>
</feature>
<feature type="transmembrane region" description="Helical" evidence="9">
    <location>
        <begin position="391"/>
        <end position="419"/>
    </location>
</feature>
<feature type="transmembrane region" description="Helical" evidence="9">
    <location>
        <begin position="228"/>
        <end position="247"/>
    </location>
</feature>
<dbReference type="EMBL" id="ASGP02000002">
    <property type="protein sequence ID" value="KAH9521595.1"/>
    <property type="molecule type" value="Genomic_DNA"/>
</dbReference>
<dbReference type="GO" id="GO:0005886">
    <property type="term" value="C:plasma membrane"/>
    <property type="evidence" value="ECO:0007669"/>
    <property type="project" value="TreeGrafter"/>
</dbReference>
<comment type="similarity">
    <text evidence="2">Belongs to the SLC13A/DASS transporter (TC 2.A.47) family. NADC subfamily.</text>
</comment>
<dbReference type="Gene3D" id="1.10.630.10">
    <property type="entry name" value="Cytochrome P450"/>
    <property type="match status" value="1"/>
</dbReference>
<dbReference type="PRINTS" id="PR00463">
    <property type="entry name" value="EP450I"/>
</dbReference>
<evidence type="ECO:0000313" key="11">
    <source>
        <dbReference type="Proteomes" id="UP000790347"/>
    </source>
</evidence>
<reference evidence="10" key="2">
    <citation type="journal article" date="2022" name="Res Sq">
        <title>Comparative Genomics Reveals Insights into the Divergent Evolution of Astigmatic Mites and Household Pest Adaptations.</title>
        <authorList>
            <person name="Xiong Q."/>
            <person name="Wan A.T.-Y."/>
            <person name="Liu X.-Y."/>
            <person name="Fung C.S.-H."/>
            <person name="Xiao X."/>
            <person name="Malainual N."/>
            <person name="Hou J."/>
            <person name="Wang L."/>
            <person name="Wang M."/>
            <person name="Yang K."/>
            <person name="Cui Y."/>
            <person name="Leung E."/>
            <person name="Nong W."/>
            <person name="Shin S.-K."/>
            <person name="Au S."/>
            <person name="Jeong K.Y."/>
            <person name="Chew F.T."/>
            <person name="Hui J."/>
            <person name="Leung T.F."/>
            <person name="Tungtrongchitr A."/>
            <person name="Zhong N."/>
            <person name="Liu Z."/>
            <person name="Tsui S."/>
        </authorList>
    </citation>
    <scope>NUCLEOTIDE SEQUENCE</scope>
    <source>
        <strain evidence="10">Derf</strain>
        <tissue evidence="10">Whole organism</tissue>
    </source>
</reference>
<evidence type="ECO:0000256" key="5">
    <source>
        <dbReference type="ARBA" id="ARBA00022989"/>
    </source>
</evidence>
<dbReference type="InterPro" id="IPR036396">
    <property type="entry name" value="Cyt_P450_sf"/>
</dbReference>
<organism evidence="10 11">
    <name type="scientific">Dermatophagoides farinae</name>
    <name type="common">American house dust mite</name>
    <dbReference type="NCBI Taxonomy" id="6954"/>
    <lineage>
        <taxon>Eukaryota</taxon>
        <taxon>Metazoa</taxon>
        <taxon>Ecdysozoa</taxon>
        <taxon>Arthropoda</taxon>
        <taxon>Chelicerata</taxon>
        <taxon>Arachnida</taxon>
        <taxon>Acari</taxon>
        <taxon>Acariformes</taxon>
        <taxon>Sarcoptiformes</taxon>
        <taxon>Astigmata</taxon>
        <taxon>Psoroptidia</taxon>
        <taxon>Analgoidea</taxon>
        <taxon>Pyroglyphidae</taxon>
        <taxon>Dermatophagoidinae</taxon>
        <taxon>Dermatophagoides</taxon>
    </lineage>
</organism>
<comment type="caution">
    <text evidence="10">The sequence shown here is derived from an EMBL/GenBank/DDBJ whole genome shotgun (WGS) entry which is preliminary data.</text>
</comment>
<feature type="transmembrane region" description="Helical" evidence="9">
    <location>
        <begin position="21"/>
        <end position="40"/>
    </location>
</feature>
<evidence type="ECO:0000256" key="8">
    <source>
        <dbReference type="PIRSR" id="PIRSR602401-1"/>
    </source>
</evidence>
<dbReference type="Pfam" id="PF00067">
    <property type="entry name" value="p450"/>
    <property type="match status" value="1"/>
</dbReference>
<dbReference type="PANTHER" id="PTHR10283">
    <property type="entry name" value="SOLUTE CARRIER FAMILY 13 MEMBER"/>
    <property type="match status" value="1"/>
</dbReference>
<dbReference type="InterPro" id="IPR001128">
    <property type="entry name" value="Cyt_P450"/>
</dbReference>
<dbReference type="InterPro" id="IPR001898">
    <property type="entry name" value="SLC13A/DASS"/>
</dbReference>
<keyword evidence="5 9" id="KW-1133">Transmembrane helix</keyword>
<dbReference type="PRINTS" id="PR00385">
    <property type="entry name" value="P450"/>
</dbReference>
<dbReference type="SUPFAM" id="SSF48264">
    <property type="entry name" value="Cytochrome P450"/>
    <property type="match status" value="1"/>
</dbReference>
<evidence type="ECO:0000256" key="7">
    <source>
        <dbReference type="ARBA" id="ARBA00023136"/>
    </source>
</evidence>
<dbReference type="GO" id="GO:0005506">
    <property type="term" value="F:iron ion binding"/>
    <property type="evidence" value="ECO:0007669"/>
    <property type="project" value="InterPro"/>
</dbReference>
<keyword evidence="11" id="KW-1185">Reference proteome</keyword>
<feature type="transmembrane region" description="Helical" evidence="9">
    <location>
        <begin position="52"/>
        <end position="81"/>
    </location>
</feature>
<feature type="transmembrane region" description="Helical" evidence="9">
    <location>
        <begin position="133"/>
        <end position="155"/>
    </location>
</feature>
<dbReference type="GO" id="GO:0016705">
    <property type="term" value="F:oxidoreductase activity, acting on paired donors, with incorporation or reduction of molecular oxygen"/>
    <property type="evidence" value="ECO:0007669"/>
    <property type="project" value="InterPro"/>
</dbReference>
<dbReference type="InterPro" id="IPR017972">
    <property type="entry name" value="Cyt_P450_CS"/>
</dbReference>
<feature type="transmembrane region" description="Helical" evidence="9">
    <location>
        <begin position="175"/>
        <end position="199"/>
    </location>
</feature>
<accession>A0A922I6G1</accession>
<proteinExistence type="inferred from homology"/>
<sequence length="1044" mass="120602">MSSSKSSIQIIFDHLNHFIRFMPNLSLILTPLLLLPILVINEQSTDELKCLYLIIVMAILWSLNPIPLPITSMLPIVMLPLLGLATTEIACGAYLRANNMLFLGCLTLALAIEKSNFHQRIALKVLSSCQTQFQWMLLATIGGVSTLTSNGPNLIMKDILENHYHNQDPVDYASYLLFSTPVSIIICLAVWFIFSTIYFRNVSISRKRQLFLRKHITEKYHRLGSMTFHEWAVVIVFIFMILLYTFYKPPLLPGWSQLFPVQRTPKLASAAILCVIILFLIPNRPQWNPNLQQDALLDWHTMQTKLEWSVLIIRGGGFALADAVESSGLSKLVGMHLSRLGTILPVSTLIGFISIIANMVIEVMRTSATASIMIPVAIKLSENLQINPLKIILPLTASCAYAFISPVGTTSNTLIFYHAKMSIKDMIIPGLIAKIISISMLLLNTWLFGNFYFAIDDSNPLWTLINNNNIDDNDEIVQNFHSNFNHHNMDLIYPLVPPPLLQSSPQNNRKKTMIIPTINISTLILLQWILLSMIIYSLISLLKWLHFKWNRFDCFHKQSIPYPQSSFWFGNLQEYQQNPYETLNKWCQQYGQCFGFFHCDCPILVINDRDAVQELLVKQGSKFPNRQKNKSWRHSRRVLTPPFTAHKIAMDSTRQAINLSVKRLLHSMEKKLSKINNNDNDNDNQLNITQHMNSITLDVICRLAFNMNDTDVHDDYSEFRQMVVDFMQKTENPNLRIIEYFPIFSRLFKILYYMFGNGKLLRTITDNLHEEIAKYYQEKIRNHFDEQNRNNHNDDDDERKKRKVNMLDFMIEQQELGNIDEQQLIGNAVVILLAGYETTATGLSFTLYLLAKYPEWQEKLREQIMTNFDNDKNDDYCQFDQNRQELLDRIWYESLRLYPPVISFITRRLETGVDECFIESLNLTITKEMTIMVPTWSLHHNEKYWPRPNHFDPYRQDLPIPGVVTSVKNTAFQAFGSGPRNCIGGNLAISESRAVITALLRHYRFDLIDENNPETDSNTGLLKLCCPTVIIHPLKNIRLRVTKI</sequence>
<keyword evidence="8" id="KW-0349">Heme</keyword>
<keyword evidence="7 9" id="KW-0472">Membrane</keyword>
<evidence type="ECO:0000256" key="6">
    <source>
        <dbReference type="ARBA" id="ARBA00023033"/>
    </source>
</evidence>
<evidence type="ECO:0000256" key="9">
    <source>
        <dbReference type="SAM" id="Phobius"/>
    </source>
</evidence>
<protein>
    <submittedName>
        <fullName evidence="10">Uncharacterized protein</fullName>
    </submittedName>
</protein>
<comment type="similarity">
    <text evidence="3">Belongs to the cytochrome P450 family.</text>
</comment>
<evidence type="ECO:0000256" key="2">
    <source>
        <dbReference type="ARBA" id="ARBA00006772"/>
    </source>
</evidence>
<keyword evidence="6" id="KW-0560">Oxidoreductase</keyword>
<keyword evidence="8" id="KW-0408">Iron</keyword>
<dbReference type="GO" id="GO:0020037">
    <property type="term" value="F:heme binding"/>
    <property type="evidence" value="ECO:0007669"/>
    <property type="project" value="InterPro"/>
</dbReference>
<feature type="transmembrane region" description="Helical" evidence="9">
    <location>
        <begin position="93"/>
        <end position="112"/>
    </location>
</feature>